<organism evidence="2 3">
    <name type="scientific">Promicromonospora soli</name>
    <dbReference type="NCBI Taxonomy" id="2035533"/>
    <lineage>
        <taxon>Bacteria</taxon>
        <taxon>Bacillati</taxon>
        <taxon>Actinomycetota</taxon>
        <taxon>Actinomycetes</taxon>
        <taxon>Micrococcales</taxon>
        <taxon>Promicromonosporaceae</taxon>
        <taxon>Promicromonospora</taxon>
    </lineage>
</organism>
<dbReference type="EMBL" id="BNAS01000008">
    <property type="protein sequence ID" value="GHH78691.1"/>
    <property type="molecule type" value="Genomic_DNA"/>
</dbReference>
<dbReference type="RefSeq" id="WP_189671310.1">
    <property type="nucleotide sequence ID" value="NZ_BNAS01000008.1"/>
</dbReference>
<dbReference type="InterPro" id="IPR012338">
    <property type="entry name" value="Beta-lactam/transpept-like"/>
</dbReference>
<gene>
    <name evidence="2" type="ORF">GCM10017772_42570</name>
</gene>
<reference evidence="2" key="1">
    <citation type="journal article" date="2014" name="Int. J. Syst. Evol. Microbiol.">
        <title>Complete genome sequence of Corynebacterium casei LMG S-19264T (=DSM 44701T), isolated from a smear-ripened cheese.</title>
        <authorList>
            <consortium name="US DOE Joint Genome Institute (JGI-PGF)"/>
            <person name="Walter F."/>
            <person name="Albersmeier A."/>
            <person name="Kalinowski J."/>
            <person name="Ruckert C."/>
        </authorList>
    </citation>
    <scope>NUCLEOTIDE SEQUENCE</scope>
    <source>
        <strain evidence="2">CGMCC 4.7398</strain>
    </source>
</reference>
<reference evidence="2" key="2">
    <citation type="submission" date="2020-09" db="EMBL/GenBank/DDBJ databases">
        <authorList>
            <person name="Sun Q."/>
            <person name="Zhou Y."/>
        </authorList>
    </citation>
    <scope>NUCLEOTIDE SEQUENCE</scope>
    <source>
        <strain evidence="2">CGMCC 4.7398</strain>
    </source>
</reference>
<evidence type="ECO:0000259" key="1">
    <source>
        <dbReference type="Pfam" id="PF00144"/>
    </source>
</evidence>
<evidence type="ECO:0000313" key="2">
    <source>
        <dbReference type="EMBL" id="GHH78691.1"/>
    </source>
</evidence>
<dbReference type="InterPro" id="IPR050491">
    <property type="entry name" value="AmpC-like"/>
</dbReference>
<dbReference type="Proteomes" id="UP000627369">
    <property type="component" value="Unassembled WGS sequence"/>
</dbReference>
<dbReference type="AlphaFoldDB" id="A0A919G755"/>
<name>A0A919G755_9MICO</name>
<protein>
    <submittedName>
        <fullName evidence="2">Serine hydrolase</fullName>
    </submittedName>
</protein>
<dbReference type="InterPro" id="IPR001466">
    <property type="entry name" value="Beta-lactam-related"/>
</dbReference>
<keyword evidence="3" id="KW-1185">Reference proteome</keyword>
<dbReference type="Pfam" id="PF00144">
    <property type="entry name" value="Beta-lactamase"/>
    <property type="match status" value="1"/>
</dbReference>
<dbReference type="PANTHER" id="PTHR46825">
    <property type="entry name" value="D-ALANYL-D-ALANINE-CARBOXYPEPTIDASE/ENDOPEPTIDASE AMPH"/>
    <property type="match status" value="1"/>
</dbReference>
<dbReference type="SUPFAM" id="SSF56601">
    <property type="entry name" value="beta-lactamase/transpeptidase-like"/>
    <property type="match status" value="1"/>
</dbReference>
<comment type="caution">
    <text evidence="2">The sequence shown here is derived from an EMBL/GenBank/DDBJ whole genome shotgun (WGS) entry which is preliminary data.</text>
</comment>
<evidence type="ECO:0000313" key="3">
    <source>
        <dbReference type="Proteomes" id="UP000627369"/>
    </source>
</evidence>
<proteinExistence type="predicted"/>
<dbReference type="Gene3D" id="3.40.710.10">
    <property type="entry name" value="DD-peptidase/beta-lactamase superfamily"/>
    <property type="match status" value="1"/>
</dbReference>
<accession>A0A919G755</accession>
<dbReference type="GO" id="GO:0016787">
    <property type="term" value="F:hydrolase activity"/>
    <property type="evidence" value="ECO:0007669"/>
    <property type="project" value="UniProtKB-KW"/>
</dbReference>
<dbReference type="PANTHER" id="PTHR46825:SF9">
    <property type="entry name" value="BETA-LACTAMASE-RELATED DOMAIN-CONTAINING PROTEIN"/>
    <property type="match status" value="1"/>
</dbReference>
<sequence length="484" mass="51623">MTDDRIAQTLRSIAPYLADWASFQAAYHGIPGLQLAVGRRGEVFVDLAWGKADVETGEDLTSDHLFRVASHSKTFTAVIVMQLVERGELRLDDHVGDLVPEIDGSRAAGVTVRELLGHQAGIIRDSSDGDFWQHHRPFLDRAEVLECVRTEGVVFEPNEHFKYTNIGYSLLGIVIEQVTGKTYDEVARTAVVEPLGLTRTGTELDPARATEYAAGHTGRIAHGDARRVIPHVDTRAMAAATGWYSTALEMVRYGATHVFGDTTLISDASKRIMQREESRVVVRGSEHGRYGVGMALAKIGDREVVGHSGGYPGHITRTLIDPVDGLVVSSLTNSVDGAADQIATGVIQLINLALSAAEEVAADEVAAAASGKGTSGKGVDGDPVPTVPADAPIGRFANLWGVSDVVDLGGILHTLSPRFAEPAEVAQRLVVSDGRLVQEPVPGYGTVGEPVQVEHDADGAITSVRIGALTAWPVEEYRARVLGG</sequence>
<feature type="domain" description="Beta-lactamase-related" evidence="1">
    <location>
        <begin position="27"/>
        <end position="342"/>
    </location>
</feature>
<keyword evidence="2" id="KW-0378">Hydrolase</keyword>